<dbReference type="InterPro" id="IPR021788">
    <property type="entry name" value="CPP1-like"/>
</dbReference>
<dbReference type="STRING" id="3088.A0A383VB06"/>
<gene>
    <name evidence="1" type="ORF">BQ4739_LOCUS2492</name>
</gene>
<dbReference type="Pfam" id="PF11833">
    <property type="entry name" value="CPP1-like"/>
    <property type="match status" value="1"/>
</dbReference>
<evidence type="ECO:0000313" key="2">
    <source>
        <dbReference type="Proteomes" id="UP000256970"/>
    </source>
</evidence>
<sequence>MSYEDALKVLGLSGPSSFDQIVNAKNKQLAASQSNQEKMMEIETAYDVLFMQSMKKRITGDIEVPTSVRFADVPTRKRSSSRGSAAQPSLLQKLPGGVSVAAPKQNVAAGQAAVFAGLGAWALIQAVLETPDAQAADTAGLQLAAALAFAVYGFREYKKLPLSRSIGLSAASLVVGIMLGAALNAWLRVDIVPLGSFSSPGVFVSTFGITALALASAFLA</sequence>
<reference evidence="1 2" key="1">
    <citation type="submission" date="2016-10" db="EMBL/GenBank/DDBJ databases">
        <authorList>
            <person name="Cai Z."/>
        </authorList>
    </citation>
    <scope>NUCLEOTIDE SEQUENCE [LARGE SCALE GENOMIC DNA]</scope>
</reference>
<dbReference type="Proteomes" id="UP000256970">
    <property type="component" value="Unassembled WGS sequence"/>
</dbReference>
<keyword evidence="2" id="KW-1185">Reference proteome</keyword>
<dbReference type="AlphaFoldDB" id="A0A383VB06"/>
<accession>A0A383VB06</accession>
<name>A0A383VB06_TETOB</name>
<proteinExistence type="predicted"/>
<organism evidence="1 2">
    <name type="scientific">Tetradesmus obliquus</name>
    <name type="common">Green alga</name>
    <name type="synonym">Acutodesmus obliquus</name>
    <dbReference type="NCBI Taxonomy" id="3088"/>
    <lineage>
        <taxon>Eukaryota</taxon>
        <taxon>Viridiplantae</taxon>
        <taxon>Chlorophyta</taxon>
        <taxon>core chlorophytes</taxon>
        <taxon>Chlorophyceae</taxon>
        <taxon>CS clade</taxon>
        <taxon>Sphaeropleales</taxon>
        <taxon>Scenedesmaceae</taxon>
        <taxon>Tetradesmus</taxon>
    </lineage>
</organism>
<protein>
    <submittedName>
        <fullName evidence="1">Uncharacterized protein</fullName>
    </submittedName>
</protein>
<dbReference type="EMBL" id="FNXT01000184">
    <property type="protein sequence ID" value="SZX61942.1"/>
    <property type="molecule type" value="Genomic_DNA"/>
</dbReference>
<dbReference type="PANTHER" id="PTHR33372:SF2">
    <property type="entry name" value="PROTEIN CHAPERONE-LIKE PROTEIN OF POR1, CHLOROPLASTIC"/>
    <property type="match status" value="1"/>
</dbReference>
<dbReference type="GO" id="GO:0031969">
    <property type="term" value="C:chloroplast membrane"/>
    <property type="evidence" value="ECO:0007669"/>
    <property type="project" value="TreeGrafter"/>
</dbReference>
<dbReference type="PANTHER" id="PTHR33372">
    <property type="match status" value="1"/>
</dbReference>
<evidence type="ECO:0000313" key="1">
    <source>
        <dbReference type="EMBL" id="SZX61942.1"/>
    </source>
</evidence>
<dbReference type="OrthoDB" id="513574at2759"/>